<evidence type="ECO:0000256" key="2">
    <source>
        <dbReference type="ARBA" id="ARBA00022563"/>
    </source>
</evidence>
<comment type="catalytic activity">
    <reaction evidence="11">
        <text>(6R)-5,10-methenyltetrahydrofolate + H2O = (6R)-10-formyltetrahydrofolate + H(+)</text>
        <dbReference type="Rhea" id="RHEA:23700"/>
        <dbReference type="ChEBI" id="CHEBI:15377"/>
        <dbReference type="ChEBI" id="CHEBI:15378"/>
        <dbReference type="ChEBI" id="CHEBI:57455"/>
        <dbReference type="ChEBI" id="CHEBI:195366"/>
        <dbReference type="EC" id="3.5.4.9"/>
    </reaction>
</comment>
<keyword evidence="6 11" id="KW-0521">NADP</keyword>
<keyword evidence="9 11" id="KW-0486">Methionine biosynthesis</keyword>
<dbReference type="Proteomes" id="UP000811255">
    <property type="component" value="Unassembled WGS sequence"/>
</dbReference>
<dbReference type="NCBIfam" id="NF010785">
    <property type="entry name" value="PRK14188.1"/>
    <property type="match status" value="1"/>
</dbReference>
<dbReference type="PROSITE" id="PS00767">
    <property type="entry name" value="THF_DHG_CYH_2"/>
    <property type="match status" value="1"/>
</dbReference>
<dbReference type="InterPro" id="IPR020867">
    <property type="entry name" value="THF_DH/CycHdrlase_CS"/>
</dbReference>
<evidence type="ECO:0000259" key="14">
    <source>
        <dbReference type="Pfam" id="PF02882"/>
    </source>
</evidence>
<keyword evidence="10 11" id="KW-0511">Multifunctional enzyme</keyword>
<dbReference type="Gene3D" id="3.40.50.10860">
    <property type="entry name" value="Leucine Dehydrogenase, chain A, domain 1"/>
    <property type="match status" value="1"/>
</dbReference>
<evidence type="ECO:0000256" key="11">
    <source>
        <dbReference type="HAMAP-Rule" id="MF_01576"/>
    </source>
</evidence>
<proteinExistence type="inferred from homology"/>
<comment type="catalytic activity">
    <reaction evidence="11">
        <text>(6R)-5,10-methylene-5,6,7,8-tetrahydrofolate + NADP(+) = (6R)-5,10-methenyltetrahydrofolate + NADPH</text>
        <dbReference type="Rhea" id="RHEA:22812"/>
        <dbReference type="ChEBI" id="CHEBI:15636"/>
        <dbReference type="ChEBI" id="CHEBI:57455"/>
        <dbReference type="ChEBI" id="CHEBI:57783"/>
        <dbReference type="ChEBI" id="CHEBI:58349"/>
        <dbReference type="EC" id="1.5.1.5"/>
    </reaction>
</comment>
<feature type="domain" description="Tetrahydrofolate dehydrogenase/cyclohydrolase NAD(P)-binding" evidence="14">
    <location>
        <begin position="139"/>
        <end position="283"/>
    </location>
</feature>
<dbReference type="NCBIfam" id="NF010783">
    <property type="entry name" value="PRK14186.1"/>
    <property type="match status" value="1"/>
</dbReference>
<dbReference type="EC" id="3.5.4.9" evidence="11"/>
<dbReference type="PANTHER" id="PTHR48099:SF5">
    <property type="entry name" value="C-1-TETRAHYDROFOLATE SYNTHASE, CYTOPLASMIC"/>
    <property type="match status" value="1"/>
</dbReference>
<dbReference type="GO" id="GO:0004477">
    <property type="term" value="F:methenyltetrahydrofolate cyclohydrolase activity"/>
    <property type="evidence" value="ECO:0007669"/>
    <property type="project" value="UniProtKB-EC"/>
</dbReference>
<dbReference type="GO" id="GO:0004488">
    <property type="term" value="F:methylenetetrahydrofolate dehydrogenase (NADP+) activity"/>
    <property type="evidence" value="ECO:0007669"/>
    <property type="project" value="UniProtKB-EC"/>
</dbReference>
<feature type="binding site" evidence="11">
    <location>
        <begin position="165"/>
        <end position="167"/>
    </location>
    <ligand>
        <name>NADP(+)</name>
        <dbReference type="ChEBI" id="CHEBI:58349"/>
    </ligand>
</feature>
<accession>A0ABS5W512</accession>
<dbReference type="PANTHER" id="PTHR48099">
    <property type="entry name" value="C-1-TETRAHYDROFOLATE SYNTHASE, CYTOPLASMIC-RELATED"/>
    <property type="match status" value="1"/>
</dbReference>
<comment type="caution">
    <text evidence="15">The sequence shown here is derived from an EMBL/GenBank/DDBJ whole genome shotgun (WGS) entry which is preliminary data.</text>
</comment>
<dbReference type="Pfam" id="PF00763">
    <property type="entry name" value="THF_DHG_CYH"/>
    <property type="match status" value="1"/>
</dbReference>
<evidence type="ECO:0000313" key="16">
    <source>
        <dbReference type="Proteomes" id="UP000811255"/>
    </source>
</evidence>
<dbReference type="HAMAP" id="MF_01576">
    <property type="entry name" value="THF_DHG_CYH"/>
    <property type="match status" value="1"/>
</dbReference>
<dbReference type="InterPro" id="IPR036291">
    <property type="entry name" value="NAD(P)-bd_dom_sf"/>
</dbReference>
<keyword evidence="3 11" id="KW-0028">Amino-acid biosynthesis</keyword>
<dbReference type="InterPro" id="IPR020630">
    <property type="entry name" value="THF_DH/CycHdrlase_cat_dom"/>
</dbReference>
<dbReference type="EC" id="1.5.1.5" evidence="11"/>
<dbReference type="PRINTS" id="PR00085">
    <property type="entry name" value="THFDHDRGNASE"/>
</dbReference>
<dbReference type="Pfam" id="PF02882">
    <property type="entry name" value="THF_DHG_CYH_C"/>
    <property type="match status" value="1"/>
</dbReference>
<dbReference type="InterPro" id="IPR046346">
    <property type="entry name" value="Aminoacid_DH-like_N_sf"/>
</dbReference>
<evidence type="ECO:0000256" key="1">
    <source>
        <dbReference type="ARBA" id="ARBA00004777"/>
    </source>
</evidence>
<organism evidence="15 16">
    <name type="scientific">Croceibacterium selenioxidans</name>
    <dbReference type="NCBI Taxonomy" id="2838833"/>
    <lineage>
        <taxon>Bacteria</taxon>
        <taxon>Pseudomonadati</taxon>
        <taxon>Pseudomonadota</taxon>
        <taxon>Alphaproteobacteria</taxon>
        <taxon>Sphingomonadales</taxon>
        <taxon>Erythrobacteraceae</taxon>
        <taxon>Croceibacterium</taxon>
    </lineage>
</organism>
<feature type="region of interest" description="Disordered" evidence="12">
    <location>
        <begin position="285"/>
        <end position="313"/>
    </location>
</feature>
<reference evidence="15 16" key="1">
    <citation type="submission" date="2021-05" db="EMBL/GenBank/DDBJ databases">
        <title>Croceibacterium sp. LX-88 genome sequence.</title>
        <authorList>
            <person name="Luo X."/>
        </authorList>
    </citation>
    <scope>NUCLEOTIDE SEQUENCE [LARGE SCALE GENOMIC DNA]</scope>
    <source>
        <strain evidence="15 16">LX-88</strain>
    </source>
</reference>
<dbReference type="CDD" id="cd01080">
    <property type="entry name" value="NAD_bind_m-THF_DH_Cyclohyd"/>
    <property type="match status" value="1"/>
</dbReference>
<keyword evidence="8 11" id="KW-0368">Histidine biosynthesis</keyword>
<gene>
    <name evidence="11 15" type="primary">folD</name>
    <name evidence="15" type="ORF">KK137_10875</name>
</gene>
<feature type="binding site" evidence="11">
    <location>
        <position position="231"/>
    </location>
    <ligand>
        <name>NADP(+)</name>
        <dbReference type="ChEBI" id="CHEBI:58349"/>
    </ligand>
</feature>
<name>A0ABS5W512_9SPHN</name>
<dbReference type="InterPro" id="IPR020631">
    <property type="entry name" value="THF_DH/CycHdrlase_NAD-bd_dom"/>
</dbReference>
<dbReference type="NCBIfam" id="NF008058">
    <property type="entry name" value="PRK10792.1"/>
    <property type="match status" value="1"/>
</dbReference>
<keyword evidence="5 11" id="KW-0378">Hydrolase</keyword>
<comment type="similarity">
    <text evidence="11">Belongs to the tetrahydrofolate dehydrogenase/cyclohydrolase family.</text>
</comment>
<evidence type="ECO:0000256" key="7">
    <source>
        <dbReference type="ARBA" id="ARBA00023002"/>
    </source>
</evidence>
<dbReference type="EMBL" id="JAHFVK010000002">
    <property type="protein sequence ID" value="MBT2134838.1"/>
    <property type="molecule type" value="Genomic_DNA"/>
</dbReference>
<keyword evidence="16" id="KW-1185">Reference proteome</keyword>
<evidence type="ECO:0000256" key="3">
    <source>
        <dbReference type="ARBA" id="ARBA00022605"/>
    </source>
</evidence>
<dbReference type="SUPFAM" id="SSF51735">
    <property type="entry name" value="NAD(P)-binding Rossmann-fold domains"/>
    <property type="match status" value="1"/>
</dbReference>
<feature type="domain" description="Tetrahydrofolate dehydrogenase/cyclohydrolase catalytic" evidence="13">
    <location>
        <begin position="5"/>
        <end position="120"/>
    </location>
</feature>
<evidence type="ECO:0000313" key="15">
    <source>
        <dbReference type="EMBL" id="MBT2134838.1"/>
    </source>
</evidence>
<dbReference type="Gene3D" id="3.40.50.720">
    <property type="entry name" value="NAD(P)-binding Rossmann-like Domain"/>
    <property type="match status" value="1"/>
</dbReference>
<evidence type="ECO:0000256" key="12">
    <source>
        <dbReference type="SAM" id="MobiDB-lite"/>
    </source>
</evidence>
<feature type="binding site" evidence="11">
    <location>
        <position position="190"/>
    </location>
    <ligand>
        <name>NADP(+)</name>
        <dbReference type="ChEBI" id="CHEBI:58349"/>
    </ligand>
</feature>
<evidence type="ECO:0000256" key="5">
    <source>
        <dbReference type="ARBA" id="ARBA00022801"/>
    </source>
</evidence>
<sequence>MAEVIDGRKVAAKLDEQTKAEVDALVAAGGPRPGLTVILVGDDGASQVYVRRKIKGCEKVGIRSSEHRLPADTTQDELLALIDQLNHDPDVHGILCQVPLPAHIDTRTVLGAISPEKDVDGFHPVNVGRLSTGTGGIVPCTPLGIMLLLESVVDDFVGKDAVVIGKSNIVGKPVALLLLDRECTVTVTHIYTENLPEIAAKADIIVAAAGAPELVKGSWVKPGAVVIDVGITRIMGEDGKEKLVGDVKFDEVQHAKAVTPVPGGVGPMTIACLLHNTVQAAKTISEAKAPNGDSDYRDAPDRSLIYGEGASLD</sequence>
<evidence type="ECO:0000256" key="10">
    <source>
        <dbReference type="ARBA" id="ARBA00023268"/>
    </source>
</evidence>
<evidence type="ECO:0000256" key="9">
    <source>
        <dbReference type="ARBA" id="ARBA00023167"/>
    </source>
</evidence>
<comment type="subunit">
    <text evidence="11">Homodimer.</text>
</comment>
<evidence type="ECO:0000256" key="8">
    <source>
        <dbReference type="ARBA" id="ARBA00023102"/>
    </source>
</evidence>
<dbReference type="SUPFAM" id="SSF53223">
    <property type="entry name" value="Aminoacid dehydrogenase-like, N-terminal domain"/>
    <property type="match status" value="1"/>
</dbReference>
<evidence type="ECO:0000259" key="13">
    <source>
        <dbReference type="Pfam" id="PF00763"/>
    </source>
</evidence>
<comment type="pathway">
    <text evidence="1 11">One-carbon metabolism; tetrahydrofolate interconversion.</text>
</comment>
<evidence type="ECO:0000256" key="4">
    <source>
        <dbReference type="ARBA" id="ARBA00022755"/>
    </source>
</evidence>
<keyword evidence="2 11" id="KW-0554">One-carbon metabolism</keyword>
<evidence type="ECO:0000256" key="6">
    <source>
        <dbReference type="ARBA" id="ARBA00022857"/>
    </source>
</evidence>
<dbReference type="InterPro" id="IPR000672">
    <property type="entry name" value="THF_DH/CycHdrlase"/>
</dbReference>
<dbReference type="RefSeq" id="WP_214536453.1">
    <property type="nucleotide sequence ID" value="NZ_JAHFVK010000002.1"/>
</dbReference>
<protein>
    <recommendedName>
        <fullName evidence="11">Bifunctional protein FolD</fullName>
    </recommendedName>
    <domain>
        <recommendedName>
            <fullName evidence="11">Methylenetetrahydrofolate dehydrogenase</fullName>
            <ecNumber evidence="11">1.5.1.5</ecNumber>
        </recommendedName>
    </domain>
    <domain>
        <recommendedName>
            <fullName evidence="11">Methenyltetrahydrofolate cyclohydrolase</fullName>
            <ecNumber evidence="11">3.5.4.9</ecNumber>
        </recommendedName>
    </domain>
</protein>
<keyword evidence="7 11" id="KW-0560">Oxidoreductase</keyword>
<keyword evidence="4 11" id="KW-0658">Purine biosynthesis</keyword>
<comment type="function">
    <text evidence="11">Catalyzes the oxidation of 5,10-methylenetetrahydrofolate to 5,10-methenyltetrahydrofolate and then the hydrolysis of 5,10-methenyltetrahydrofolate to 10-formyltetrahydrofolate.</text>
</comment>